<dbReference type="InterPro" id="IPR057163">
    <property type="entry name" value="DUF7841"/>
</dbReference>
<evidence type="ECO:0000313" key="2">
    <source>
        <dbReference type="EMBL" id="DAD81706.1"/>
    </source>
</evidence>
<feature type="domain" description="DUF7841" evidence="1">
    <location>
        <begin position="46"/>
        <end position="152"/>
    </location>
</feature>
<reference evidence="2" key="1">
    <citation type="journal article" date="2021" name="Proc. Natl. Acad. Sci. U.S.A.">
        <title>A Catalog of Tens of Thousands of Viruses from Human Metagenomes Reveals Hidden Associations with Chronic Diseases.</title>
        <authorList>
            <person name="Tisza M.J."/>
            <person name="Buck C.B."/>
        </authorList>
    </citation>
    <scope>NUCLEOTIDE SEQUENCE</scope>
    <source>
        <strain evidence="2">Ct9Ns12</strain>
    </source>
</reference>
<accession>A0A8S5MHI0</accession>
<protein>
    <recommendedName>
        <fullName evidence="1">DUF7841 domain-containing protein</fullName>
    </recommendedName>
</protein>
<proteinExistence type="predicted"/>
<name>A0A8S5MHI0_9CAUD</name>
<organism evidence="2">
    <name type="scientific">Myoviridae sp. ct9Ns12</name>
    <dbReference type="NCBI Taxonomy" id="2826626"/>
    <lineage>
        <taxon>Viruses</taxon>
        <taxon>Duplodnaviria</taxon>
        <taxon>Heunggongvirae</taxon>
        <taxon>Uroviricota</taxon>
        <taxon>Caudoviricetes</taxon>
    </lineage>
</organism>
<dbReference type="Pfam" id="PF25223">
    <property type="entry name" value="DUF7841"/>
    <property type="match status" value="1"/>
</dbReference>
<dbReference type="EMBL" id="BK014906">
    <property type="protein sequence ID" value="DAD81706.1"/>
    <property type="molecule type" value="Genomic_DNA"/>
</dbReference>
<sequence length="159" mass="18705">MTIYELIEKYGKGKGEAVMIESTRILSDVLEPMKEKEPKKYWLALRKLYGAMSGCHYNEEFAMHDVADMEYTDKEGNEHKGGYWTVDQIEEATKNKNFPSGCTRWDKYVAFNAFWADLCKVLDGEDIIEAAYAFWFDDEDWMPGDNKIWSYMCLKYSYE</sequence>
<evidence type="ECO:0000259" key="1">
    <source>
        <dbReference type="Pfam" id="PF25223"/>
    </source>
</evidence>